<dbReference type="RefSeq" id="WP_302041082.1">
    <property type="nucleotide sequence ID" value="NZ_JAUKPO010000028.1"/>
</dbReference>
<reference evidence="1" key="1">
    <citation type="submission" date="2023-07" db="EMBL/GenBank/DDBJ databases">
        <title>The genome sequence of Rhodocytophaga aerolata KACC 12507.</title>
        <authorList>
            <person name="Zhang X."/>
        </authorList>
    </citation>
    <scope>NUCLEOTIDE SEQUENCE</scope>
    <source>
        <strain evidence="1">KACC 12507</strain>
    </source>
</reference>
<accession>A0ABT8RG09</accession>
<comment type="caution">
    <text evidence="1">The sequence shown here is derived from an EMBL/GenBank/DDBJ whole genome shotgun (WGS) entry which is preliminary data.</text>
</comment>
<dbReference type="EMBL" id="JAUKPO010000028">
    <property type="protein sequence ID" value="MDO1450279.1"/>
    <property type="molecule type" value="Genomic_DNA"/>
</dbReference>
<proteinExistence type="predicted"/>
<dbReference type="Proteomes" id="UP001168528">
    <property type="component" value="Unassembled WGS sequence"/>
</dbReference>
<protein>
    <submittedName>
        <fullName evidence="1">Uncharacterized protein</fullName>
    </submittedName>
</protein>
<evidence type="ECO:0000313" key="1">
    <source>
        <dbReference type="EMBL" id="MDO1450279.1"/>
    </source>
</evidence>
<gene>
    <name evidence="1" type="ORF">Q0590_28625</name>
</gene>
<evidence type="ECO:0000313" key="2">
    <source>
        <dbReference type="Proteomes" id="UP001168528"/>
    </source>
</evidence>
<keyword evidence="2" id="KW-1185">Reference proteome</keyword>
<organism evidence="1 2">
    <name type="scientific">Rhodocytophaga aerolata</name>
    <dbReference type="NCBI Taxonomy" id="455078"/>
    <lineage>
        <taxon>Bacteria</taxon>
        <taxon>Pseudomonadati</taxon>
        <taxon>Bacteroidota</taxon>
        <taxon>Cytophagia</taxon>
        <taxon>Cytophagales</taxon>
        <taxon>Rhodocytophagaceae</taxon>
        <taxon>Rhodocytophaga</taxon>
    </lineage>
</organism>
<name>A0ABT8RG09_9BACT</name>
<sequence length="106" mass="11795">MLEACFQAILAQCVESGMLSGHTQFEYIRSMVDAAFVEANASLDTFKRKAILAWQLLKGEATLIFPADFSDLQSPFIALARQVKPIKKGRNNTTHQSLAAYIIYLP</sequence>